<keyword evidence="1" id="KW-0472">Membrane</keyword>
<dbReference type="EMBL" id="DPIY01000006">
    <property type="protein sequence ID" value="HCT57018.1"/>
    <property type="molecule type" value="Genomic_DNA"/>
</dbReference>
<feature type="transmembrane region" description="Helical" evidence="1">
    <location>
        <begin position="304"/>
        <end position="327"/>
    </location>
</feature>
<protein>
    <submittedName>
        <fullName evidence="2">DUF2232 domain-containing protein</fullName>
    </submittedName>
</protein>
<evidence type="ECO:0000256" key="1">
    <source>
        <dbReference type="SAM" id="Phobius"/>
    </source>
</evidence>
<feature type="transmembrane region" description="Helical" evidence="1">
    <location>
        <begin position="21"/>
        <end position="38"/>
    </location>
</feature>
<feature type="transmembrane region" description="Helical" evidence="1">
    <location>
        <begin position="58"/>
        <end position="75"/>
    </location>
</feature>
<evidence type="ECO:0000313" key="3">
    <source>
        <dbReference type="Proteomes" id="UP000264071"/>
    </source>
</evidence>
<sequence>MNGAVAPGLAATAPQERGWRWFVLGLVLMVAVTAAPAWPPTLALFAGAVRLLLPMEQFALLVLVAIAACATVGWWSGGRLFLAVLWVSAAAYVLWRVPLPLSGYGAFLRGWSVALGAAFGLVCLASPARPLLTRAIGAVALAGVITLTGFSARSFGPAGTFDAAGQMFSREYQHRLGESLELWRARSASDSWRRFAQRFPEAVERTTRVEAVLVALAAPMPASDAVGGARPGPLVGLVPALLALESLLALALGWAAYHRLARARIGPPIGALRDLRFNDQWVWGLVVGATLLLLPTLAEWRVAGLNLVCLFGTLYALRGAGVLTWWIPDRAAIWSLLALVLLVPILGPVWVLIALLAVTFTLGLGDTWRDFRAGSPSSRPWSS</sequence>
<dbReference type="InterPro" id="IPR018710">
    <property type="entry name" value="DUF2232"/>
</dbReference>
<feature type="transmembrane region" description="Helical" evidence="1">
    <location>
        <begin position="240"/>
        <end position="260"/>
    </location>
</feature>
<dbReference type="Pfam" id="PF09991">
    <property type="entry name" value="DUF2232"/>
    <property type="match status" value="1"/>
</dbReference>
<accession>A0A3D4V8Q9</accession>
<name>A0A3D4V8Q9_9BACT</name>
<evidence type="ECO:0000313" key="2">
    <source>
        <dbReference type="EMBL" id="HCT57018.1"/>
    </source>
</evidence>
<feature type="transmembrane region" description="Helical" evidence="1">
    <location>
        <begin position="334"/>
        <end position="362"/>
    </location>
</feature>
<organism evidence="2 3">
    <name type="scientific">Gemmatimonas aurantiaca</name>
    <dbReference type="NCBI Taxonomy" id="173480"/>
    <lineage>
        <taxon>Bacteria</taxon>
        <taxon>Pseudomonadati</taxon>
        <taxon>Gemmatimonadota</taxon>
        <taxon>Gemmatimonadia</taxon>
        <taxon>Gemmatimonadales</taxon>
        <taxon>Gemmatimonadaceae</taxon>
        <taxon>Gemmatimonas</taxon>
    </lineage>
</organism>
<reference evidence="2 3" key="1">
    <citation type="journal article" date="2018" name="Nat. Biotechnol.">
        <title>A standardized bacterial taxonomy based on genome phylogeny substantially revises the tree of life.</title>
        <authorList>
            <person name="Parks D.H."/>
            <person name="Chuvochina M."/>
            <person name="Waite D.W."/>
            <person name="Rinke C."/>
            <person name="Skarshewski A."/>
            <person name="Chaumeil P.A."/>
            <person name="Hugenholtz P."/>
        </authorList>
    </citation>
    <scope>NUCLEOTIDE SEQUENCE [LARGE SCALE GENOMIC DNA]</scope>
    <source>
        <strain evidence="2">UBA8844</strain>
    </source>
</reference>
<proteinExistence type="predicted"/>
<feature type="transmembrane region" description="Helical" evidence="1">
    <location>
        <begin position="281"/>
        <end position="298"/>
    </location>
</feature>
<feature type="transmembrane region" description="Helical" evidence="1">
    <location>
        <begin position="104"/>
        <end position="124"/>
    </location>
</feature>
<dbReference type="Proteomes" id="UP000264071">
    <property type="component" value="Unassembled WGS sequence"/>
</dbReference>
<feature type="transmembrane region" description="Helical" evidence="1">
    <location>
        <begin position="80"/>
        <end position="98"/>
    </location>
</feature>
<keyword evidence="1" id="KW-1133">Transmembrane helix</keyword>
<comment type="caution">
    <text evidence="2">The sequence shown here is derived from an EMBL/GenBank/DDBJ whole genome shotgun (WGS) entry which is preliminary data.</text>
</comment>
<keyword evidence="1" id="KW-0812">Transmembrane</keyword>
<gene>
    <name evidence="2" type="ORF">DGD08_07355</name>
</gene>
<dbReference type="AlphaFoldDB" id="A0A3D4V8Q9"/>
<feature type="transmembrane region" description="Helical" evidence="1">
    <location>
        <begin position="131"/>
        <end position="152"/>
    </location>
</feature>